<evidence type="ECO:0000256" key="1">
    <source>
        <dbReference type="ARBA" id="ARBA00004141"/>
    </source>
</evidence>
<feature type="transmembrane region" description="Helical" evidence="7">
    <location>
        <begin position="174"/>
        <end position="193"/>
    </location>
</feature>
<keyword evidence="10" id="KW-1185">Reference proteome</keyword>
<dbReference type="Proteomes" id="UP000317093">
    <property type="component" value="Chromosome"/>
</dbReference>
<evidence type="ECO:0000256" key="4">
    <source>
        <dbReference type="ARBA" id="ARBA00022801"/>
    </source>
</evidence>
<evidence type="ECO:0000256" key="3">
    <source>
        <dbReference type="ARBA" id="ARBA00022692"/>
    </source>
</evidence>
<dbReference type="KEGG" id="knv:Pan216_31920"/>
<evidence type="ECO:0000313" key="10">
    <source>
        <dbReference type="Proteomes" id="UP000317093"/>
    </source>
</evidence>
<keyword evidence="3 7" id="KW-0812">Transmembrane</keyword>
<evidence type="ECO:0000256" key="6">
    <source>
        <dbReference type="ARBA" id="ARBA00023136"/>
    </source>
</evidence>
<sequence length="276" mass="31082">MCNVKGMPVCVECGVEAPREEMFGLKEELRCQKCVQRHRDVYRPLRQHSRTLPPAVVVGICVVSIALYLIPQLHDWLVDQPIDIWKGEIWRFATTVFLHASPMHLVFNLLAFWYFGRDVESWMGHFFFLGFVLLTGVGSMAAEFLLSVGPAVGLSGVVYALFGLLFALKRRKDFAIALLAPNVVWIMFIWLGLCLLMPGVANAAHFGGFGLGWLLGRATQLRKAWIPIAGLVLVVAAMVGASTYMPWNDTYRAWRQTQRIIDLFNNHPAIKKPPID</sequence>
<dbReference type="EC" id="3.4.21.105" evidence="9"/>
<feature type="transmembrane region" description="Helical" evidence="7">
    <location>
        <begin position="90"/>
        <end position="115"/>
    </location>
</feature>
<comment type="similarity">
    <text evidence="2">Belongs to the peptidase S54 family.</text>
</comment>
<dbReference type="PANTHER" id="PTHR43731">
    <property type="entry name" value="RHOMBOID PROTEASE"/>
    <property type="match status" value="1"/>
</dbReference>
<feature type="transmembrane region" description="Helical" evidence="7">
    <location>
        <begin position="148"/>
        <end position="167"/>
    </location>
</feature>
<dbReference type="GO" id="GO:0006508">
    <property type="term" value="P:proteolysis"/>
    <property type="evidence" value="ECO:0007669"/>
    <property type="project" value="UniProtKB-KW"/>
</dbReference>
<accession>A0A518B5S4</accession>
<dbReference type="InterPro" id="IPR022764">
    <property type="entry name" value="Peptidase_S54_rhomboid_dom"/>
</dbReference>
<gene>
    <name evidence="9" type="primary">gluP_2</name>
    <name evidence="9" type="ORF">Pan216_31920</name>
</gene>
<dbReference type="EMBL" id="CP036279">
    <property type="protein sequence ID" value="QDU62325.1"/>
    <property type="molecule type" value="Genomic_DNA"/>
</dbReference>
<keyword evidence="6 7" id="KW-0472">Membrane</keyword>
<dbReference type="PANTHER" id="PTHR43731:SF14">
    <property type="entry name" value="PRESENILIN-ASSOCIATED RHOMBOID-LIKE PROTEIN, MITOCHONDRIAL"/>
    <property type="match status" value="1"/>
</dbReference>
<dbReference type="Pfam" id="PF01694">
    <property type="entry name" value="Rhomboid"/>
    <property type="match status" value="1"/>
</dbReference>
<name>A0A518B5S4_9BACT</name>
<feature type="domain" description="Peptidase S54 rhomboid" evidence="8">
    <location>
        <begin position="87"/>
        <end position="217"/>
    </location>
</feature>
<organism evidence="9 10">
    <name type="scientific">Kolteria novifilia</name>
    <dbReference type="NCBI Taxonomy" id="2527975"/>
    <lineage>
        <taxon>Bacteria</taxon>
        <taxon>Pseudomonadati</taxon>
        <taxon>Planctomycetota</taxon>
        <taxon>Planctomycetia</taxon>
        <taxon>Kolteriales</taxon>
        <taxon>Kolteriaceae</taxon>
        <taxon>Kolteria</taxon>
    </lineage>
</organism>
<dbReference type="GO" id="GO:0016020">
    <property type="term" value="C:membrane"/>
    <property type="evidence" value="ECO:0007669"/>
    <property type="project" value="UniProtKB-SubCell"/>
</dbReference>
<evidence type="ECO:0000256" key="5">
    <source>
        <dbReference type="ARBA" id="ARBA00022989"/>
    </source>
</evidence>
<reference evidence="9 10" key="1">
    <citation type="submission" date="2019-02" db="EMBL/GenBank/DDBJ databases">
        <title>Deep-cultivation of Planctomycetes and their phenomic and genomic characterization uncovers novel biology.</title>
        <authorList>
            <person name="Wiegand S."/>
            <person name="Jogler M."/>
            <person name="Boedeker C."/>
            <person name="Pinto D."/>
            <person name="Vollmers J."/>
            <person name="Rivas-Marin E."/>
            <person name="Kohn T."/>
            <person name="Peeters S.H."/>
            <person name="Heuer A."/>
            <person name="Rast P."/>
            <person name="Oberbeckmann S."/>
            <person name="Bunk B."/>
            <person name="Jeske O."/>
            <person name="Meyerdierks A."/>
            <person name="Storesund J.E."/>
            <person name="Kallscheuer N."/>
            <person name="Luecker S."/>
            <person name="Lage O.M."/>
            <person name="Pohl T."/>
            <person name="Merkel B.J."/>
            <person name="Hornburger P."/>
            <person name="Mueller R.-W."/>
            <person name="Bruemmer F."/>
            <person name="Labrenz M."/>
            <person name="Spormann A.M."/>
            <person name="Op den Camp H."/>
            <person name="Overmann J."/>
            <person name="Amann R."/>
            <person name="Jetten M.S.M."/>
            <person name="Mascher T."/>
            <person name="Medema M.H."/>
            <person name="Devos D.P."/>
            <person name="Kaster A.-K."/>
            <person name="Ovreas L."/>
            <person name="Rohde M."/>
            <person name="Galperin M.Y."/>
            <person name="Jogler C."/>
        </authorList>
    </citation>
    <scope>NUCLEOTIDE SEQUENCE [LARGE SCALE GENOMIC DNA]</scope>
    <source>
        <strain evidence="9 10">Pan216</strain>
    </source>
</reference>
<feature type="transmembrane region" description="Helical" evidence="7">
    <location>
        <begin position="122"/>
        <end position="142"/>
    </location>
</feature>
<dbReference type="InterPro" id="IPR035952">
    <property type="entry name" value="Rhomboid-like_sf"/>
</dbReference>
<dbReference type="SUPFAM" id="SSF144091">
    <property type="entry name" value="Rhomboid-like"/>
    <property type="match status" value="1"/>
</dbReference>
<feature type="transmembrane region" description="Helical" evidence="7">
    <location>
        <begin position="228"/>
        <end position="247"/>
    </location>
</feature>
<dbReference type="Gene3D" id="1.20.1540.10">
    <property type="entry name" value="Rhomboid-like"/>
    <property type="match status" value="1"/>
</dbReference>
<keyword evidence="9" id="KW-0645">Protease</keyword>
<dbReference type="InterPro" id="IPR050925">
    <property type="entry name" value="Rhomboid_protease_S54"/>
</dbReference>
<proteinExistence type="inferred from homology"/>
<evidence type="ECO:0000256" key="7">
    <source>
        <dbReference type="SAM" id="Phobius"/>
    </source>
</evidence>
<dbReference type="AlphaFoldDB" id="A0A518B5S4"/>
<feature type="transmembrane region" description="Helical" evidence="7">
    <location>
        <begin position="52"/>
        <end position="70"/>
    </location>
</feature>
<comment type="subcellular location">
    <subcellularLocation>
        <location evidence="1">Membrane</location>
        <topology evidence="1">Multi-pass membrane protein</topology>
    </subcellularLocation>
</comment>
<keyword evidence="5 7" id="KW-1133">Transmembrane helix</keyword>
<evidence type="ECO:0000313" key="9">
    <source>
        <dbReference type="EMBL" id="QDU62325.1"/>
    </source>
</evidence>
<keyword evidence="4 9" id="KW-0378">Hydrolase</keyword>
<evidence type="ECO:0000259" key="8">
    <source>
        <dbReference type="Pfam" id="PF01694"/>
    </source>
</evidence>
<protein>
    <submittedName>
        <fullName evidence="9">Rhomboid protease GluP</fullName>
        <ecNumber evidence="9">3.4.21.105</ecNumber>
    </submittedName>
</protein>
<evidence type="ECO:0000256" key="2">
    <source>
        <dbReference type="ARBA" id="ARBA00009045"/>
    </source>
</evidence>
<dbReference type="GO" id="GO:0004252">
    <property type="term" value="F:serine-type endopeptidase activity"/>
    <property type="evidence" value="ECO:0007669"/>
    <property type="project" value="InterPro"/>
</dbReference>